<evidence type="ECO:0000313" key="1">
    <source>
        <dbReference type="EMBL" id="PKA52321.1"/>
    </source>
</evidence>
<organism evidence="1 2">
    <name type="scientific">Apostasia shenzhenica</name>
    <dbReference type="NCBI Taxonomy" id="1088818"/>
    <lineage>
        <taxon>Eukaryota</taxon>
        <taxon>Viridiplantae</taxon>
        <taxon>Streptophyta</taxon>
        <taxon>Embryophyta</taxon>
        <taxon>Tracheophyta</taxon>
        <taxon>Spermatophyta</taxon>
        <taxon>Magnoliopsida</taxon>
        <taxon>Liliopsida</taxon>
        <taxon>Asparagales</taxon>
        <taxon>Orchidaceae</taxon>
        <taxon>Apostasioideae</taxon>
        <taxon>Apostasia</taxon>
    </lineage>
</organism>
<reference evidence="1 2" key="1">
    <citation type="journal article" date="2017" name="Nature">
        <title>The Apostasia genome and the evolution of orchids.</title>
        <authorList>
            <person name="Zhang G.Q."/>
            <person name="Liu K.W."/>
            <person name="Li Z."/>
            <person name="Lohaus R."/>
            <person name="Hsiao Y.Y."/>
            <person name="Niu S.C."/>
            <person name="Wang J.Y."/>
            <person name="Lin Y.C."/>
            <person name="Xu Q."/>
            <person name="Chen L.J."/>
            <person name="Yoshida K."/>
            <person name="Fujiwara S."/>
            <person name="Wang Z.W."/>
            <person name="Zhang Y.Q."/>
            <person name="Mitsuda N."/>
            <person name="Wang M."/>
            <person name="Liu G.H."/>
            <person name="Pecoraro L."/>
            <person name="Huang H.X."/>
            <person name="Xiao X.J."/>
            <person name="Lin M."/>
            <person name="Wu X.Y."/>
            <person name="Wu W.L."/>
            <person name="Chen Y.Y."/>
            <person name="Chang S.B."/>
            <person name="Sakamoto S."/>
            <person name="Ohme-Takagi M."/>
            <person name="Yagi M."/>
            <person name="Zeng S.J."/>
            <person name="Shen C.Y."/>
            <person name="Yeh C.M."/>
            <person name="Luo Y.B."/>
            <person name="Tsai W.C."/>
            <person name="Van de Peer Y."/>
            <person name="Liu Z.J."/>
        </authorList>
    </citation>
    <scope>NUCLEOTIDE SEQUENCE [LARGE SCALE GENOMIC DNA]</scope>
    <source>
        <strain evidence="2">cv. Shenzhen</strain>
        <tissue evidence="1">Stem</tissue>
    </source>
</reference>
<dbReference type="Proteomes" id="UP000236161">
    <property type="component" value="Unassembled WGS sequence"/>
</dbReference>
<dbReference type="EMBL" id="KZ452008">
    <property type="protein sequence ID" value="PKA52321.1"/>
    <property type="molecule type" value="Genomic_DNA"/>
</dbReference>
<name>A0A2I0A9V5_9ASPA</name>
<gene>
    <name evidence="1" type="ORF">AXF42_Ash010217</name>
</gene>
<protein>
    <submittedName>
        <fullName evidence="1">Uncharacterized protein</fullName>
    </submittedName>
</protein>
<evidence type="ECO:0000313" key="2">
    <source>
        <dbReference type="Proteomes" id="UP000236161"/>
    </source>
</evidence>
<keyword evidence="2" id="KW-1185">Reference proteome</keyword>
<proteinExistence type="predicted"/>
<dbReference type="AlphaFoldDB" id="A0A2I0A9V5"/>
<accession>A0A2I0A9V5</accession>
<sequence>MASELRRGGGREVELLPHLQPLSQYIQGEGQPGRSRPIGRACSISRFPAIGKSQGVSTADDHELAAWR</sequence>